<feature type="domain" description="Myb-like" evidence="3">
    <location>
        <begin position="2"/>
        <end position="57"/>
    </location>
</feature>
<evidence type="ECO:0000259" key="3">
    <source>
        <dbReference type="PROSITE" id="PS50090"/>
    </source>
</evidence>
<evidence type="ECO:0000259" key="4">
    <source>
        <dbReference type="PROSITE" id="PS51294"/>
    </source>
</evidence>
<dbReference type="PROSITE" id="PS51294">
    <property type="entry name" value="HTH_MYB"/>
    <property type="match status" value="2"/>
</dbReference>
<reference evidence="5 6" key="1">
    <citation type="submission" date="2019-09" db="EMBL/GenBank/DDBJ databases">
        <title>Draft genome of the ectomycorrhizal ascomycete Sphaerosporella brunnea.</title>
        <authorList>
            <consortium name="DOE Joint Genome Institute"/>
            <person name="Benucci G.M."/>
            <person name="Marozzi G."/>
            <person name="Antonielli L."/>
            <person name="Sanchez S."/>
            <person name="Marco P."/>
            <person name="Wang X."/>
            <person name="Falini L.B."/>
            <person name="Barry K."/>
            <person name="Haridas S."/>
            <person name="Lipzen A."/>
            <person name="Labutti K."/>
            <person name="Grigoriev I.V."/>
            <person name="Murat C."/>
            <person name="Martin F."/>
            <person name="Albertini E."/>
            <person name="Donnini D."/>
            <person name="Bonito G."/>
        </authorList>
    </citation>
    <scope>NUCLEOTIDE SEQUENCE [LARGE SCALE GENOMIC DNA]</scope>
    <source>
        <strain evidence="5 6">Sb_GMNB300</strain>
    </source>
</reference>
<evidence type="ECO:0000313" key="5">
    <source>
        <dbReference type="EMBL" id="KAA8901588.1"/>
    </source>
</evidence>
<dbReference type="SMART" id="SM00717">
    <property type="entry name" value="SANT"/>
    <property type="match status" value="2"/>
</dbReference>
<feature type="region of interest" description="Disordered" evidence="2">
    <location>
        <begin position="67"/>
        <end position="88"/>
    </location>
</feature>
<dbReference type="Proteomes" id="UP000326924">
    <property type="component" value="Unassembled WGS sequence"/>
</dbReference>
<feature type="domain" description="HTH myb-type" evidence="4">
    <location>
        <begin position="115"/>
        <end position="168"/>
    </location>
</feature>
<proteinExistence type="predicted"/>
<gene>
    <name evidence="5" type="ORF">FN846DRAFT_757034</name>
</gene>
<dbReference type="InParanoid" id="A0A5J5ESE3"/>
<keyword evidence="1" id="KW-0539">Nucleus</keyword>
<name>A0A5J5ESE3_9PEZI</name>
<dbReference type="PROSITE" id="PS50090">
    <property type="entry name" value="MYB_LIKE"/>
    <property type="match status" value="2"/>
</dbReference>
<dbReference type="InterPro" id="IPR009057">
    <property type="entry name" value="Homeodomain-like_sf"/>
</dbReference>
<dbReference type="InterPro" id="IPR017930">
    <property type="entry name" value="Myb_dom"/>
</dbReference>
<feature type="non-terminal residue" evidence="5">
    <location>
        <position position="1"/>
    </location>
</feature>
<dbReference type="CDD" id="cd11660">
    <property type="entry name" value="SANT_TRF"/>
    <property type="match status" value="2"/>
</dbReference>
<evidence type="ECO:0000256" key="2">
    <source>
        <dbReference type="SAM" id="MobiDB-lite"/>
    </source>
</evidence>
<comment type="caution">
    <text evidence="5">The sequence shown here is derived from an EMBL/GenBank/DDBJ whole genome shotgun (WGS) entry which is preliminary data.</text>
</comment>
<keyword evidence="6" id="KW-1185">Reference proteome</keyword>
<dbReference type="Gene3D" id="1.10.246.220">
    <property type="match status" value="1"/>
</dbReference>
<feature type="region of interest" description="Disordered" evidence="2">
    <location>
        <begin position="179"/>
        <end position="206"/>
    </location>
</feature>
<feature type="domain" description="Myb-like" evidence="3">
    <location>
        <begin position="110"/>
        <end position="164"/>
    </location>
</feature>
<dbReference type="OrthoDB" id="608866at2759"/>
<organism evidence="5 6">
    <name type="scientific">Sphaerosporella brunnea</name>
    <dbReference type="NCBI Taxonomy" id="1250544"/>
    <lineage>
        <taxon>Eukaryota</taxon>
        <taxon>Fungi</taxon>
        <taxon>Dikarya</taxon>
        <taxon>Ascomycota</taxon>
        <taxon>Pezizomycotina</taxon>
        <taxon>Pezizomycetes</taxon>
        <taxon>Pezizales</taxon>
        <taxon>Pyronemataceae</taxon>
        <taxon>Sphaerosporella</taxon>
    </lineage>
</organism>
<dbReference type="Pfam" id="PF00249">
    <property type="entry name" value="Myb_DNA-binding"/>
    <property type="match status" value="2"/>
</dbReference>
<feature type="non-terminal residue" evidence="5">
    <location>
        <position position="312"/>
    </location>
</feature>
<accession>A0A5J5ESE3</accession>
<protein>
    <recommendedName>
        <fullName evidence="7">Myb-like domain-containing protein</fullName>
    </recommendedName>
</protein>
<dbReference type="AlphaFoldDB" id="A0A5J5ESE3"/>
<dbReference type="SUPFAM" id="SSF46689">
    <property type="entry name" value="Homeodomain-like"/>
    <property type="match status" value="2"/>
</dbReference>
<evidence type="ECO:0000256" key="1">
    <source>
        <dbReference type="ARBA" id="ARBA00023242"/>
    </source>
</evidence>
<feature type="domain" description="HTH myb-type" evidence="4">
    <location>
        <begin position="2"/>
        <end position="61"/>
    </location>
</feature>
<dbReference type="InterPro" id="IPR001005">
    <property type="entry name" value="SANT/Myb"/>
</dbReference>
<evidence type="ECO:0000313" key="6">
    <source>
        <dbReference type="Proteomes" id="UP000326924"/>
    </source>
</evidence>
<dbReference type="PANTHER" id="PTHR46734">
    <property type="entry name" value="TELOMERIC REPEAT-BINDING FACTOR 1 TERF1"/>
    <property type="match status" value="1"/>
</dbReference>
<dbReference type="Gene3D" id="1.10.10.60">
    <property type="entry name" value="Homeodomain-like"/>
    <property type="match status" value="1"/>
</dbReference>
<dbReference type="EMBL" id="VXIS01000143">
    <property type="protein sequence ID" value="KAA8901588.1"/>
    <property type="molecule type" value="Genomic_DNA"/>
</dbReference>
<evidence type="ECO:0008006" key="7">
    <source>
        <dbReference type="Google" id="ProtNLM"/>
    </source>
</evidence>
<sequence>STNRRARRKWTEAETNDLIMGCREHGVGNWKKVLDDPRFNFNGRSSVDLKDRFRTCFPKEYRKDVMAEEAEDQAQGSPSKNPPKRRVTKTELHHAEVLQQLNIKGPFPKVQRRERREFTAEEDARLLQGFTIYGASWSKIQNDPALHLGHRRSTDLRDRFRNAFPDRYESAGFKARPRYLKARQSGSPEIKSAKQEDIDEPNQMPQVDPAMQETTKADSTAFIVQSLLNEHLAANWIDPETGASASSDAAPAPGSLALDPALHANFEGSTLEQLTSDLLAATQDKGSRRNGDIVRWEDMAAHPIFEVETAFS</sequence>
<dbReference type="PANTHER" id="PTHR46734:SF1">
    <property type="entry name" value="TELOMERIC REPEAT-BINDING FACTOR 1"/>
    <property type="match status" value="1"/>
</dbReference>
<dbReference type="InterPro" id="IPR052450">
    <property type="entry name" value="TRBD-Containing_Protein"/>
</dbReference>